<accession>A0A6A3CW18</accession>
<feature type="region of interest" description="Disordered" evidence="1">
    <location>
        <begin position="124"/>
        <end position="147"/>
    </location>
</feature>
<evidence type="ECO:0000313" key="2">
    <source>
        <dbReference type="EMBL" id="KAE8731508.1"/>
    </source>
</evidence>
<dbReference type="AlphaFoldDB" id="A0A6A3CW18"/>
<dbReference type="PANTHER" id="PTHR47481:SF30">
    <property type="entry name" value="CCHC-TYPE DOMAIN-CONTAINING PROTEIN"/>
    <property type="match status" value="1"/>
</dbReference>
<name>A0A6A3CW18_HIBSY</name>
<protein>
    <submittedName>
        <fullName evidence="2">Uncharacterized protein</fullName>
    </submittedName>
</protein>
<reference evidence="2" key="1">
    <citation type="submission" date="2019-09" db="EMBL/GenBank/DDBJ databases">
        <title>Draft genome information of white flower Hibiscus syriacus.</title>
        <authorList>
            <person name="Kim Y.-M."/>
        </authorList>
    </citation>
    <scope>NUCLEOTIDE SEQUENCE [LARGE SCALE GENOMIC DNA]</scope>
    <source>
        <strain evidence="2">YM2019G1</strain>
    </source>
</reference>
<proteinExistence type="predicted"/>
<gene>
    <name evidence="2" type="ORF">F3Y22_tig00002840pilonHSYRG01503</name>
</gene>
<organism evidence="2 3">
    <name type="scientific">Hibiscus syriacus</name>
    <name type="common">Rose of Sharon</name>
    <dbReference type="NCBI Taxonomy" id="106335"/>
    <lineage>
        <taxon>Eukaryota</taxon>
        <taxon>Viridiplantae</taxon>
        <taxon>Streptophyta</taxon>
        <taxon>Embryophyta</taxon>
        <taxon>Tracheophyta</taxon>
        <taxon>Spermatophyta</taxon>
        <taxon>Magnoliopsida</taxon>
        <taxon>eudicotyledons</taxon>
        <taxon>Gunneridae</taxon>
        <taxon>Pentapetalae</taxon>
        <taxon>rosids</taxon>
        <taxon>malvids</taxon>
        <taxon>Malvales</taxon>
        <taxon>Malvaceae</taxon>
        <taxon>Malvoideae</taxon>
        <taxon>Hibiscus</taxon>
    </lineage>
</organism>
<dbReference type="EMBL" id="VEPZ02000196">
    <property type="protein sequence ID" value="KAE8731508.1"/>
    <property type="molecule type" value="Genomic_DNA"/>
</dbReference>
<keyword evidence="3" id="KW-1185">Reference proteome</keyword>
<dbReference type="Proteomes" id="UP000436088">
    <property type="component" value="Unassembled WGS sequence"/>
</dbReference>
<dbReference type="PANTHER" id="PTHR47481">
    <property type="match status" value="1"/>
</dbReference>
<comment type="caution">
    <text evidence="2">The sequence shown here is derived from an EMBL/GenBank/DDBJ whole genome shotgun (WGS) entry which is preliminary data.</text>
</comment>
<dbReference type="Pfam" id="PF14223">
    <property type="entry name" value="Retrotran_gag_2"/>
    <property type="match status" value="1"/>
</dbReference>
<evidence type="ECO:0000313" key="3">
    <source>
        <dbReference type="Proteomes" id="UP000436088"/>
    </source>
</evidence>
<evidence type="ECO:0000256" key="1">
    <source>
        <dbReference type="SAM" id="MobiDB-lite"/>
    </source>
</evidence>
<sequence>MYFNRLLHSQKNDEISMREYLLKIKPICDNLANCGEVISGHEHVTTILNDLPAEYDSIITVLTAGSISSNVYAISTVLLDADARQTNMSSNIMASAHLAQNDVSGSGVNLNSANIATVYGQSSGYSESGKFSRDNNRGRGRGMSSRPQCQLCGRMRHLVEHCYYRIDMSFKIESTRNDSSRTNSSGDRKYSTSQANLTTIPPFTTLYYSPMPTIPHSYTQQGVVHMVPQVAVPYQSQTSYSPQARPQALIATPEVVDDNSWYSDSGASHHLTNDFSMQVRNDNTLPIHFRGFYRVLSKALSSERSSYTRGGYEGSGK</sequence>